<reference evidence="1" key="1">
    <citation type="submission" date="2018-02" db="EMBL/GenBank/DDBJ databases">
        <title>Rhizophora mucronata_Transcriptome.</title>
        <authorList>
            <person name="Meera S.P."/>
            <person name="Sreeshan A."/>
            <person name="Augustine A."/>
        </authorList>
    </citation>
    <scope>NUCLEOTIDE SEQUENCE</scope>
    <source>
        <tissue evidence="1">Leaf</tissue>
    </source>
</reference>
<organism evidence="1">
    <name type="scientific">Rhizophora mucronata</name>
    <name type="common">Asiatic mangrove</name>
    <dbReference type="NCBI Taxonomy" id="61149"/>
    <lineage>
        <taxon>Eukaryota</taxon>
        <taxon>Viridiplantae</taxon>
        <taxon>Streptophyta</taxon>
        <taxon>Embryophyta</taxon>
        <taxon>Tracheophyta</taxon>
        <taxon>Spermatophyta</taxon>
        <taxon>Magnoliopsida</taxon>
        <taxon>eudicotyledons</taxon>
        <taxon>Gunneridae</taxon>
        <taxon>Pentapetalae</taxon>
        <taxon>rosids</taxon>
        <taxon>fabids</taxon>
        <taxon>Malpighiales</taxon>
        <taxon>Rhizophoraceae</taxon>
        <taxon>Rhizophora</taxon>
    </lineage>
</organism>
<evidence type="ECO:0000313" key="1">
    <source>
        <dbReference type="EMBL" id="MBX71297.1"/>
    </source>
</evidence>
<accession>A0A2P2QWG1</accession>
<proteinExistence type="predicted"/>
<dbReference type="AlphaFoldDB" id="A0A2P2QWG1"/>
<dbReference type="EMBL" id="GGEC01090813">
    <property type="protein sequence ID" value="MBX71297.1"/>
    <property type="molecule type" value="Transcribed_RNA"/>
</dbReference>
<sequence length="64" mass="7671">MFFIWGGRGGRRLEVFPNHLFLRGTNSLISYRITKKQKIWKQKMIVAHFQPIHSYYHAFSTDTN</sequence>
<protein>
    <submittedName>
        <fullName evidence="1">Uncharacterized protein</fullName>
    </submittedName>
</protein>
<name>A0A2P2QWG1_RHIMU</name>